<sequence length="597" mass="63439">MPRIVCICLSHWPVTRLRRAGLAPERGPLAVAAEGPGGLRLVALDPEARALGLQPGEPLGRVRARIGVPLQVYPADPTADRDALLRLCRWAGGYAPLVAPFGPAEAGDGLYIDVAGASHLRGGEASLVDDLADRLARGHIPARIALADTPGAAFALASHGGVDRIVVPPGGAAEALRGLPVEALRLDPGTVSGLKRLGLRRMGELDALPRGPLARRFGEALLLRLDQALARRPEPLAPLSEAAEYAAARGFLDPIGRQSDIVRTARDLMAEIAPRLERDGLGACALRLALHRVDGVVRALDLGLSRPERHPERVAALVSLRLDRLGSALEAGFGFETVALAVTVTGAMPARQTDLGADASGDGVAVLADALAQRLGRGLLRLEPRASHLPERADRSGPWVAGEGHGSSADKDIGRTRAHRPLPSAEEDAPRRGTSRHEVPHGGGEGAGSGRGHHEARDPSGSGFSFSRPLLKQEPTSPAEGGVRARAFPISVPCSIPWPDHLPPRPLVLFPRGEAACDVLSAVPEGPPRRFRWRAQVHRVAHAEGPERISAEWWCAPGAERDYYRIECEAGHRLWLYRDGPHAPGQPAAWYVHGLFA</sequence>
<proteinExistence type="predicted"/>
<name>A0ABR6DC05_9HYPH</name>
<evidence type="ECO:0000313" key="4">
    <source>
        <dbReference type="EMBL" id="MBA9063619.1"/>
    </source>
</evidence>
<evidence type="ECO:0000256" key="2">
    <source>
        <dbReference type="SAM" id="MobiDB-lite"/>
    </source>
</evidence>
<gene>
    <name evidence="4" type="ORF">GGQ91_003014</name>
</gene>
<dbReference type="PANTHER" id="PTHR35369:SF2">
    <property type="entry name" value="BLR3025 PROTEIN"/>
    <property type="match status" value="1"/>
</dbReference>
<feature type="compositionally biased region" description="Basic and acidic residues" evidence="2">
    <location>
        <begin position="428"/>
        <end position="440"/>
    </location>
</feature>
<comment type="caution">
    <text evidence="4">The sequence shown here is derived from an EMBL/GenBank/DDBJ whole genome shotgun (WGS) entry which is preliminary data.</text>
</comment>
<organism evidence="4 5">
    <name type="scientific">Methylobacterium fujisawaense</name>
    <dbReference type="NCBI Taxonomy" id="107400"/>
    <lineage>
        <taxon>Bacteria</taxon>
        <taxon>Pseudomonadati</taxon>
        <taxon>Pseudomonadota</taxon>
        <taxon>Alphaproteobacteria</taxon>
        <taxon>Hyphomicrobiales</taxon>
        <taxon>Methylobacteriaceae</taxon>
        <taxon>Methylobacterium</taxon>
    </lineage>
</organism>
<dbReference type="InterPro" id="IPR050356">
    <property type="entry name" value="SulA_CellDiv_inhibitor"/>
</dbReference>
<dbReference type="SUPFAM" id="SSF56672">
    <property type="entry name" value="DNA/RNA polymerases"/>
    <property type="match status" value="1"/>
</dbReference>
<dbReference type="Pfam" id="PF00817">
    <property type="entry name" value="IMS"/>
    <property type="match status" value="1"/>
</dbReference>
<protein>
    <submittedName>
        <fullName evidence="4">Protein ImuB</fullName>
    </submittedName>
</protein>
<dbReference type="InterPro" id="IPR043502">
    <property type="entry name" value="DNA/RNA_pol_sf"/>
</dbReference>
<dbReference type="CDD" id="cd03468">
    <property type="entry name" value="PolY_like"/>
    <property type="match status" value="1"/>
</dbReference>
<evidence type="ECO:0000256" key="1">
    <source>
        <dbReference type="ARBA" id="ARBA00022763"/>
    </source>
</evidence>
<feature type="compositionally biased region" description="Gly residues" evidence="2">
    <location>
        <begin position="441"/>
        <end position="450"/>
    </location>
</feature>
<accession>A0ABR6DC05</accession>
<evidence type="ECO:0000259" key="3">
    <source>
        <dbReference type="Pfam" id="PF00817"/>
    </source>
</evidence>
<feature type="region of interest" description="Disordered" evidence="2">
    <location>
        <begin position="389"/>
        <end position="482"/>
    </location>
</feature>
<dbReference type="Proteomes" id="UP000565455">
    <property type="component" value="Unassembled WGS sequence"/>
</dbReference>
<evidence type="ECO:0000313" key="5">
    <source>
        <dbReference type="Proteomes" id="UP000565455"/>
    </source>
</evidence>
<reference evidence="4 5" key="1">
    <citation type="submission" date="2020-08" db="EMBL/GenBank/DDBJ databases">
        <title>Genomic Encyclopedia of Type Strains, Phase IV (KMG-IV): sequencing the most valuable type-strain genomes for metagenomic binning, comparative biology and taxonomic classification.</title>
        <authorList>
            <person name="Goeker M."/>
        </authorList>
    </citation>
    <scope>NUCLEOTIDE SEQUENCE [LARGE SCALE GENOMIC DNA]</scope>
    <source>
        <strain evidence="4 5">DSM 5686</strain>
    </source>
</reference>
<dbReference type="RefSeq" id="WP_210281285.1">
    <property type="nucleotide sequence ID" value="NZ_JACJIM010000004.1"/>
</dbReference>
<dbReference type="PANTHER" id="PTHR35369">
    <property type="entry name" value="BLR3025 PROTEIN-RELATED"/>
    <property type="match status" value="1"/>
</dbReference>
<dbReference type="InterPro" id="IPR001126">
    <property type="entry name" value="UmuC"/>
</dbReference>
<keyword evidence="5" id="KW-1185">Reference proteome</keyword>
<dbReference type="EMBL" id="JACJIM010000004">
    <property type="protein sequence ID" value="MBA9063619.1"/>
    <property type="molecule type" value="Genomic_DNA"/>
</dbReference>
<keyword evidence="1" id="KW-0227">DNA damage</keyword>
<feature type="domain" description="UmuC" evidence="3">
    <location>
        <begin position="16"/>
        <end position="153"/>
    </location>
</feature>
<dbReference type="GeneID" id="96604698"/>